<reference evidence="2 3" key="1">
    <citation type="submission" date="2018-06" db="EMBL/GenBank/DDBJ databases">
        <authorList>
            <consortium name="Pathogen Informatics"/>
            <person name="Doyle S."/>
        </authorList>
    </citation>
    <scope>NUCLEOTIDE SEQUENCE [LARGE SCALE GENOMIC DNA]</scope>
    <source>
        <strain evidence="2 3">NCTC11087</strain>
    </source>
</reference>
<feature type="transmembrane region" description="Helical" evidence="1">
    <location>
        <begin position="182"/>
        <end position="210"/>
    </location>
</feature>
<dbReference type="EMBL" id="UHFX01000003">
    <property type="protein sequence ID" value="SUO04101.1"/>
    <property type="molecule type" value="Genomic_DNA"/>
</dbReference>
<proteinExistence type="predicted"/>
<name>A0A380LLA3_9FIRM</name>
<keyword evidence="3" id="KW-1185">Reference proteome</keyword>
<dbReference type="GeneID" id="77461964"/>
<keyword evidence="1" id="KW-0812">Transmembrane</keyword>
<sequence>MWKYRCKTHLLALLASFGIGVLFGLITYFVYGDTLQVYLQEIAREAGLSSAEFAVVRDLMVNPALQAGMTGIVFAGLVNIVFLAQYVASKSSYAPLIFIVLLLMASVYLLLAGIVLLIPAIVVCIYGMVSLKSSLSFQRQQRNFSDDDEIVRIYKIHHTLDENVKRVALECKKNVRKFTVVYTLGVIAALCVLFFVQNFVVLVLLLVFLFMSFNYLMRFFANSLMPIRLLLYQNCDPEACASAIIYYSTNRNGKVKLKNRILLAQALIYMDDPQLAMDVLIDYSRRDQASLLQYWSLMATINYMLKDEDALDRCKEEAGKVRMNYGVQGVLVQSEELASIQNKVDLMNGQFNTCKKYYLQALQKARLPFQQVDACYYIGMISFVEQDYSLASMYFEKVISLGNKMAFVQKAKHFQSKIDAMAPSQDADEF</sequence>
<dbReference type="SUPFAM" id="SSF81901">
    <property type="entry name" value="HCP-like"/>
    <property type="match status" value="1"/>
</dbReference>
<protein>
    <recommendedName>
        <fullName evidence="4">Tetratricopeptide repeat protein</fullName>
    </recommendedName>
</protein>
<dbReference type="RefSeq" id="WP_022790433.1">
    <property type="nucleotide sequence ID" value="NZ_JAQLXR010000008.1"/>
</dbReference>
<feature type="transmembrane region" description="Helical" evidence="1">
    <location>
        <begin position="96"/>
        <end position="129"/>
    </location>
</feature>
<dbReference type="Proteomes" id="UP000255523">
    <property type="component" value="Unassembled WGS sequence"/>
</dbReference>
<evidence type="ECO:0000313" key="3">
    <source>
        <dbReference type="Proteomes" id="UP000255523"/>
    </source>
</evidence>
<accession>A0A380LLA3</accession>
<keyword evidence="1" id="KW-1133">Transmembrane helix</keyword>
<organism evidence="2 3">
    <name type="scientific">Faecalicoccus pleomorphus</name>
    <dbReference type="NCBI Taxonomy" id="1323"/>
    <lineage>
        <taxon>Bacteria</taxon>
        <taxon>Bacillati</taxon>
        <taxon>Bacillota</taxon>
        <taxon>Erysipelotrichia</taxon>
        <taxon>Erysipelotrichales</taxon>
        <taxon>Erysipelotrichaceae</taxon>
        <taxon>Faecalicoccus</taxon>
    </lineage>
</organism>
<keyword evidence="1" id="KW-0472">Membrane</keyword>
<feature type="transmembrane region" description="Helical" evidence="1">
    <location>
        <begin position="12"/>
        <end position="31"/>
    </location>
</feature>
<gene>
    <name evidence="2" type="ORF">NCTC11087_00993</name>
</gene>
<dbReference type="AlphaFoldDB" id="A0A380LLA3"/>
<feature type="transmembrane region" description="Helical" evidence="1">
    <location>
        <begin position="64"/>
        <end position="84"/>
    </location>
</feature>
<evidence type="ECO:0008006" key="4">
    <source>
        <dbReference type="Google" id="ProtNLM"/>
    </source>
</evidence>
<evidence type="ECO:0000256" key="1">
    <source>
        <dbReference type="SAM" id="Phobius"/>
    </source>
</evidence>
<dbReference type="OrthoDB" id="1769785at2"/>
<evidence type="ECO:0000313" key="2">
    <source>
        <dbReference type="EMBL" id="SUO04101.1"/>
    </source>
</evidence>